<feature type="region of interest" description="Disordered" evidence="1">
    <location>
        <begin position="24"/>
        <end position="44"/>
    </location>
</feature>
<dbReference type="Proteomes" id="UP000332933">
    <property type="component" value="Unassembled WGS sequence"/>
</dbReference>
<dbReference type="EMBL" id="CAADRA010007509">
    <property type="protein sequence ID" value="VFU01755.1"/>
    <property type="molecule type" value="Genomic_DNA"/>
</dbReference>
<proteinExistence type="predicted"/>
<dbReference type="InterPro" id="IPR021610">
    <property type="entry name" value="DUF3228"/>
</dbReference>
<dbReference type="AlphaFoldDB" id="A0A485LSD8"/>
<gene>
    <name evidence="3" type="primary">Aste57867_25124</name>
    <name evidence="2" type="ORF">As57867_025046</name>
    <name evidence="3" type="ORF">ASTE57867_25124</name>
</gene>
<sequence length="246" mass="27853">MASSVLLRLRRHVPSARLPAFLRPVSTSDDADEQPTPKKPKTRADFPTFLLDSFCLRQFDDQKTFSGTKIDYDPKAFQDKINAYYESGEYDLVDGYAPFCKHLFVPNFINARIPTIPITPKSAHLLQTGYLARVPEELPVLTRWFPSHSVTPETAKWLDIVLYSREQIRLENEAMGKSVLDESDAPWRIISVKAQVVAHELPMEPMTILRNALGKDVGGSGVALDQDKYLASVEYWAKHAHIKHST</sequence>
<dbReference type="PANTHER" id="PTHR38666:SF2">
    <property type="entry name" value="FLAGELLAR ASSOCIATED PROTEIN"/>
    <property type="match status" value="1"/>
</dbReference>
<evidence type="ECO:0000313" key="4">
    <source>
        <dbReference type="Proteomes" id="UP000332933"/>
    </source>
</evidence>
<dbReference type="OrthoDB" id="415460at2759"/>
<dbReference type="PANTHER" id="PTHR38666">
    <property type="match status" value="1"/>
</dbReference>
<reference evidence="2" key="2">
    <citation type="submission" date="2019-06" db="EMBL/GenBank/DDBJ databases">
        <title>Genomics analysis of Aphanomyces spp. identifies a new class of oomycete effector associated with host adaptation.</title>
        <authorList>
            <person name="Gaulin E."/>
        </authorList>
    </citation>
    <scope>NUCLEOTIDE SEQUENCE</scope>
    <source>
        <strain evidence="2">CBS 578.67</strain>
    </source>
</reference>
<organism evidence="3 4">
    <name type="scientific">Aphanomyces stellatus</name>
    <dbReference type="NCBI Taxonomy" id="120398"/>
    <lineage>
        <taxon>Eukaryota</taxon>
        <taxon>Sar</taxon>
        <taxon>Stramenopiles</taxon>
        <taxon>Oomycota</taxon>
        <taxon>Saprolegniomycetes</taxon>
        <taxon>Saprolegniales</taxon>
        <taxon>Verrucalvaceae</taxon>
        <taxon>Aphanomyces</taxon>
    </lineage>
</organism>
<protein>
    <submittedName>
        <fullName evidence="3">Aste57867_25124 protein</fullName>
    </submittedName>
</protein>
<accession>A0A485LSD8</accession>
<reference evidence="3 4" key="1">
    <citation type="submission" date="2019-03" db="EMBL/GenBank/DDBJ databases">
        <authorList>
            <person name="Gaulin E."/>
            <person name="Dumas B."/>
        </authorList>
    </citation>
    <scope>NUCLEOTIDE SEQUENCE [LARGE SCALE GENOMIC DNA]</scope>
    <source>
        <strain evidence="3">CBS 568.67</strain>
    </source>
</reference>
<evidence type="ECO:0000256" key="1">
    <source>
        <dbReference type="SAM" id="MobiDB-lite"/>
    </source>
</evidence>
<evidence type="ECO:0000313" key="2">
    <source>
        <dbReference type="EMBL" id="KAF0682825.1"/>
    </source>
</evidence>
<dbReference type="Pfam" id="PF11539">
    <property type="entry name" value="DUF3228"/>
    <property type="match status" value="1"/>
</dbReference>
<evidence type="ECO:0000313" key="3">
    <source>
        <dbReference type="EMBL" id="VFU01755.1"/>
    </source>
</evidence>
<dbReference type="Gene3D" id="3.30.2310.50">
    <property type="entry name" value="Protein of unknown function (DUF3228), domain 1"/>
    <property type="match status" value="2"/>
</dbReference>
<dbReference type="EMBL" id="VJMH01007483">
    <property type="protein sequence ID" value="KAF0682825.1"/>
    <property type="molecule type" value="Genomic_DNA"/>
</dbReference>
<name>A0A485LSD8_9STRA</name>
<keyword evidence="4" id="KW-1185">Reference proteome</keyword>